<dbReference type="InterPro" id="IPR005749">
    <property type="entry name" value="Ribosomal_uL15_bac-type"/>
</dbReference>
<dbReference type="HAMAP" id="MF_01341">
    <property type="entry name" value="Ribosomal_uL15"/>
    <property type="match status" value="1"/>
</dbReference>
<evidence type="ECO:0000256" key="5">
    <source>
        <dbReference type="RuleBase" id="RU003888"/>
    </source>
</evidence>
<dbReference type="KEGG" id="dfl:DFE_0410"/>
<dbReference type="GO" id="GO:0003735">
    <property type="term" value="F:structural constituent of ribosome"/>
    <property type="evidence" value="ECO:0007669"/>
    <property type="project" value="InterPro"/>
</dbReference>
<keyword evidence="3 4" id="KW-0687">Ribonucleoprotein</keyword>
<keyword evidence="2 4" id="KW-0689">Ribosomal protein</keyword>
<dbReference type="AlphaFoldDB" id="A0A2Z6AVC6"/>
<feature type="compositionally biased region" description="Gly residues" evidence="6">
    <location>
        <begin position="23"/>
        <end position="32"/>
    </location>
</feature>
<keyword evidence="4" id="KW-0694">RNA-binding</keyword>
<feature type="region of interest" description="Disordered" evidence="6">
    <location>
        <begin position="1"/>
        <end position="52"/>
    </location>
</feature>
<evidence type="ECO:0000256" key="2">
    <source>
        <dbReference type="ARBA" id="ARBA00022980"/>
    </source>
</evidence>
<feature type="domain" description="Large ribosomal subunit protein uL15/eL18" evidence="7">
    <location>
        <begin position="76"/>
        <end position="143"/>
    </location>
</feature>
<comment type="similarity">
    <text evidence="1 4 5">Belongs to the universal ribosomal protein uL15 family.</text>
</comment>
<dbReference type="PROSITE" id="PS00475">
    <property type="entry name" value="RIBOSOMAL_L15"/>
    <property type="match status" value="1"/>
</dbReference>
<dbReference type="InterPro" id="IPR036227">
    <property type="entry name" value="Ribosomal_uL15/eL18_sf"/>
</dbReference>
<evidence type="ECO:0000256" key="3">
    <source>
        <dbReference type="ARBA" id="ARBA00023274"/>
    </source>
</evidence>
<dbReference type="GO" id="GO:0019843">
    <property type="term" value="F:rRNA binding"/>
    <property type="evidence" value="ECO:0007669"/>
    <property type="project" value="UniProtKB-UniRule"/>
</dbReference>
<evidence type="ECO:0000259" key="7">
    <source>
        <dbReference type="Pfam" id="PF00828"/>
    </source>
</evidence>
<keyword evidence="4" id="KW-0699">rRNA-binding</keyword>
<comment type="subunit">
    <text evidence="4">Part of the 50S ribosomal subunit.</text>
</comment>
<dbReference type="EMBL" id="AP017378">
    <property type="protein sequence ID" value="BBD07136.1"/>
    <property type="molecule type" value="Genomic_DNA"/>
</dbReference>
<reference evidence="8 9" key="1">
    <citation type="journal article" date="2018" name="Sci. Adv.">
        <title>Multi-heme cytochromes provide a pathway for survival in energy-limited environments.</title>
        <authorList>
            <person name="Deng X."/>
            <person name="Dohmae N."/>
            <person name="Nealson K.H."/>
            <person name="Hashimoto K."/>
            <person name="Okamoto A."/>
        </authorList>
    </citation>
    <scope>NUCLEOTIDE SEQUENCE [LARGE SCALE GENOMIC DNA]</scope>
    <source>
        <strain evidence="8 9">IS5</strain>
    </source>
</reference>
<evidence type="ECO:0000256" key="1">
    <source>
        <dbReference type="ARBA" id="ARBA00007320"/>
    </source>
</evidence>
<dbReference type="Pfam" id="PF00828">
    <property type="entry name" value="Ribosomal_L27A"/>
    <property type="match status" value="1"/>
</dbReference>
<dbReference type="InterPro" id="IPR030878">
    <property type="entry name" value="Ribosomal_uL15"/>
</dbReference>
<accession>A0A2Z6AVC6</accession>
<dbReference type="NCBIfam" id="TIGR01071">
    <property type="entry name" value="rplO_bact"/>
    <property type="match status" value="1"/>
</dbReference>
<comment type="function">
    <text evidence="4">Binds to the 23S rRNA.</text>
</comment>
<dbReference type="Gene3D" id="3.100.10.10">
    <property type="match status" value="1"/>
</dbReference>
<dbReference type="InterPro" id="IPR001196">
    <property type="entry name" value="Ribosomal_uL15_CS"/>
</dbReference>
<evidence type="ECO:0000256" key="6">
    <source>
        <dbReference type="SAM" id="MobiDB-lite"/>
    </source>
</evidence>
<dbReference type="RefSeq" id="WP_126376072.1">
    <property type="nucleotide sequence ID" value="NZ_AP017378.1"/>
</dbReference>
<dbReference type="SUPFAM" id="SSF52080">
    <property type="entry name" value="Ribosomal proteins L15p and L18e"/>
    <property type="match status" value="1"/>
</dbReference>
<evidence type="ECO:0000256" key="4">
    <source>
        <dbReference type="HAMAP-Rule" id="MF_01341"/>
    </source>
</evidence>
<protein>
    <recommendedName>
        <fullName evidence="4">Large ribosomal subunit protein uL15</fullName>
    </recommendedName>
</protein>
<evidence type="ECO:0000313" key="8">
    <source>
        <dbReference type="EMBL" id="BBD07136.1"/>
    </source>
</evidence>
<dbReference type="OrthoDB" id="9810293at2"/>
<dbReference type="PANTHER" id="PTHR12934:SF11">
    <property type="entry name" value="LARGE RIBOSOMAL SUBUNIT PROTEIN UL15M"/>
    <property type="match status" value="1"/>
</dbReference>
<dbReference type="Proteomes" id="UP000269883">
    <property type="component" value="Chromosome"/>
</dbReference>
<evidence type="ECO:0000313" key="9">
    <source>
        <dbReference type="Proteomes" id="UP000269883"/>
    </source>
</evidence>
<gene>
    <name evidence="4" type="primary">rplO</name>
    <name evidence="8" type="ORF">DFE_0410</name>
</gene>
<sequence length="148" mass="15714">MRLHELYPFPEERKNRKRIGRGPASGQGGTSGKGHKGQNARSGGGVPAWFEGGQMPLARRLPKRGFKNPFRVTYETINVGTLVAAFEGKTEITVDDIYQRGLVSKNAPVKILGDGDVGAAVTVEAHRFSKSAADKIAAAGGTAKPLEG</sequence>
<keyword evidence="9" id="KW-1185">Reference proteome</keyword>
<dbReference type="InterPro" id="IPR021131">
    <property type="entry name" value="Ribosomal_uL15/eL18"/>
</dbReference>
<name>A0A2Z6AVC6_9BACT</name>
<organism evidence="8 9">
    <name type="scientific">Desulfovibrio ferrophilus</name>
    <dbReference type="NCBI Taxonomy" id="241368"/>
    <lineage>
        <taxon>Bacteria</taxon>
        <taxon>Pseudomonadati</taxon>
        <taxon>Thermodesulfobacteriota</taxon>
        <taxon>Desulfovibrionia</taxon>
        <taxon>Desulfovibrionales</taxon>
        <taxon>Desulfovibrionaceae</taxon>
        <taxon>Desulfovibrio</taxon>
    </lineage>
</organism>
<dbReference type="GO" id="GO:0006412">
    <property type="term" value="P:translation"/>
    <property type="evidence" value="ECO:0007669"/>
    <property type="project" value="UniProtKB-UniRule"/>
</dbReference>
<proteinExistence type="inferred from homology"/>
<dbReference type="PANTHER" id="PTHR12934">
    <property type="entry name" value="50S RIBOSOMAL PROTEIN L15"/>
    <property type="match status" value="1"/>
</dbReference>
<dbReference type="GO" id="GO:0022625">
    <property type="term" value="C:cytosolic large ribosomal subunit"/>
    <property type="evidence" value="ECO:0007669"/>
    <property type="project" value="TreeGrafter"/>
</dbReference>